<dbReference type="AlphaFoldDB" id="F8PD49"/>
<name>F8PD49_SERL9</name>
<dbReference type="EMBL" id="GL945445">
    <property type="protein sequence ID" value="EGO18898.1"/>
    <property type="molecule type" value="Genomic_DNA"/>
</dbReference>
<dbReference type="Proteomes" id="UP000008064">
    <property type="component" value="Unassembled WGS sequence"/>
</dbReference>
<organism>
    <name type="scientific">Serpula lacrymans var. lacrymans (strain S7.9)</name>
    <name type="common">Dry rot fungus</name>
    <dbReference type="NCBI Taxonomy" id="578457"/>
    <lineage>
        <taxon>Eukaryota</taxon>
        <taxon>Fungi</taxon>
        <taxon>Dikarya</taxon>
        <taxon>Basidiomycota</taxon>
        <taxon>Agaricomycotina</taxon>
        <taxon>Agaricomycetes</taxon>
        <taxon>Agaricomycetidae</taxon>
        <taxon>Boletales</taxon>
        <taxon>Coniophorineae</taxon>
        <taxon>Serpulaceae</taxon>
        <taxon>Serpula</taxon>
    </lineage>
</organism>
<dbReference type="RefSeq" id="XP_007324122.1">
    <property type="nucleotide sequence ID" value="XM_007324060.1"/>
</dbReference>
<evidence type="ECO:0000313" key="1">
    <source>
        <dbReference type="EMBL" id="EGO18898.1"/>
    </source>
</evidence>
<reference evidence="1" key="1">
    <citation type="submission" date="2011-04" db="EMBL/GenBank/DDBJ databases">
        <title>Evolution of plant cell wall degrading machinery underlies the functional diversity of forest fungi.</title>
        <authorList>
            <consortium name="US DOE Joint Genome Institute (JGI-PGF)"/>
            <person name="Eastwood D.C."/>
            <person name="Floudas D."/>
            <person name="Binder M."/>
            <person name="Majcherczyk A."/>
            <person name="Schneider P."/>
            <person name="Aerts A."/>
            <person name="Asiegbu F.O."/>
            <person name="Baker S.E."/>
            <person name="Barry K."/>
            <person name="Bendiksby M."/>
            <person name="Blumentritt M."/>
            <person name="Coutinho P.M."/>
            <person name="Cullen D."/>
            <person name="Cullen D."/>
            <person name="Gathman A."/>
            <person name="Goodell B."/>
            <person name="Henrissat B."/>
            <person name="Ihrmark K."/>
            <person name="Kauserud H."/>
            <person name="Kohler A."/>
            <person name="LaButti K."/>
            <person name="Lapidus A."/>
            <person name="Lavin J.L."/>
            <person name="Lee Y.-H."/>
            <person name="Lindquist E."/>
            <person name="Lilly W."/>
            <person name="Lucas S."/>
            <person name="Morin E."/>
            <person name="Murat C."/>
            <person name="Oguiza J.A."/>
            <person name="Park J."/>
            <person name="Pisabarro A.G."/>
            <person name="Riley R."/>
            <person name="Rosling A."/>
            <person name="Salamov A."/>
            <person name="Schmidt O."/>
            <person name="Schmutz J."/>
            <person name="Skrede I."/>
            <person name="Stenlid J."/>
            <person name="Wiebenga A."/>
            <person name="Xie X."/>
            <person name="Kues U."/>
            <person name="Hibbett D.S."/>
            <person name="Hoffmeister D."/>
            <person name="Hogberg N."/>
            <person name="Martin F."/>
            <person name="Grigoriev I.V."/>
            <person name="Watkinson S.C."/>
        </authorList>
    </citation>
    <scope>NUCLEOTIDE SEQUENCE</scope>
    <source>
        <strain evidence="1">S7.9</strain>
    </source>
</reference>
<accession>F8PD49</accession>
<dbReference type="OrthoDB" id="2958007at2759"/>
<protein>
    <submittedName>
        <fullName evidence="1">Uncharacterized protein</fullName>
    </submittedName>
</protein>
<proteinExistence type="predicted"/>
<sequence>MILIRTPLIHITQSHTATVPTHSPIFGHLCLTFRPVHHALAHISAWLRFNPFVIVFFDRLTNLCFSLVDFKITTDSHRYLSFFILEVFVAYWRCDSFGDVTFTLDIKNCCTASTSFANVIGLVNFPFGYSLLLDSLQIVVHSVLASRILFNLRKSDAHVHNIDTSLSMLAALSTVRFQSATLGEREEPEGSSGL</sequence>
<dbReference type="KEGG" id="sla:SERLADRAFT_453859"/>
<dbReference type="GeneID" id="18816961"/>
<dbReference type="HOGENOM" id="CLU_1403216_0_0_1"/>
<gene>
    <name evidence="1" type="ORF">SERLADRAFT_453859</name>
</gene>